<proteinExistence type="predicted"/>
<feature type="binding site" evidence="3">
    <location>
        <position position="26"/>
    </location>
    <ligand>
        <name>Zn(2+)</name>
        <dbReference type="ChEBI" id="CHEBI:29105"/>
        <note>ligand shared with metalloproteinase partner</note>
    </ligand>
</feature>
<keyword evidence="2" id="KW-0964">Secreted</keyword>
<name>A0AAD9N5L3_9ANNE</name>
<comment type="caution">
    <text evidence="6">The sequence shown here is derived from an EMBL/GenBank/DDBJ whole genome shotgun (WGS) entry which is preliminary data.</text>
</comment>
<dbReference type="GO" id="GO:0002020">
    <property type="term" value="F:protease binding"/>
    <property type="evidence" value="ECO:0007669"/>
    <property type="project" value="TreeGrafter"/>
</dbReference>
<feature type="disulfide bond" evidence="4">
    <location>
        <begin position="217"/>
        <end position="263"/>
    </location>
</feature>
<dbReference type="GO" id="GO:0031012">
    <property type="term" value="C:extracellular matrix"/>
    <property type="evidence" value="ECO:0007669"/>
    <property type="project" value="TreeGrafter"/>
</dbReference>
<dbReference type="AlphaFoldDB" id="A0AAD9N5L3"/>
<feature type="disulfide bond" evidence="4">
    <location>
        <begin position="28"/>
        <end position="188"/>
    </location>
</feature>
<comment type="subcellular location">
    <subcellularLocation>
        <location evidence="1">Secreted</location>
    </subcellularLocation>
</comment>
<keyword evidence="4" id="KW-1015">Disulfide bond</keyword>
<keyword evidence="3" id="KW-0862">Zinc</keyword>
<evidence type="ECO:0000256" key="5">
    <source>
        <dbReference type="SAM" id="SignalP"/>
    </source>
</evidence>
<keyword evidence="3" id="KW-0479">Metal-binding</keyword>
<evidence type="ECO:0000313" key="6">
    <source>
        <dbReference type="EMBL" id="KAK2157927.1"/>
    </source>
</evidence>
<dbReference type="Gene3D" id="3.90.370.10">
    <property type="entry name" value="Tissue inhibitor of metalloproteinase-1. Chain B, domain 1"/>
    <property type="match status" value="1"/>
</dbReference>
<accession>A0AAD9N5L3</accession>
<dbReference type="SMART" id="SM00206">
    <property type="entry name" value="NTR"/>
    <property type="match status" value="1"/>
</dbReference>
<keyword evidence="5" id="KW-0732">Signal</keyword>
<evidence type="ECO:0000256" key="1">
    <source>
        <dbReference type="ARBA" id="ARBA00004613"/>
    </source>
</evidence>
<dbReference type="GO" id="GO:0005615">
    <property type="term" value="C:extracellular space"/>
    <property type="evidence" value="ECO:0007669"/>
    <property type="project" value="TreeGrafter"/>
</dbReference>
<evidence type="ECO:0000256" key="2">
    <source>
        <dbReference type="ARBA" id="ARBA00022525"/>
    </source>
</evidence>
<dbReference type="Gene3D" id="2.40.50.120">
    <property type="match status" value="1"/>
</dbReference>
<dbReference type="GO" id="GO:0008191">
    <property type="term" value="F:metalloendopeptidase inhibitor activity"/>
    <property type="evidence" value="ECO:0007669"/>
    <property type="project" value="InterPro"/>
</dbReference>
<protein>
    <submittedName>
        <fullName evidence="6">Uncharacterized protein</fullName>
    </submittedName>
</protein>
<dbReference type="GO" id="GO:0046872">
    <property type="term" value="F:metal ion binding"/>
    <property type="evidence" value="ECO:0007669"/>
    <property type="project" value="UniProtKB-KW"/>
</dbReference>
<sequence length="286" mass="32823">METSTRIGFGLSWAIFLMMAAPTNACTCMPPKHPQEHFCHSDFVIRALVESRTENWTTYTAVYSVQVLDVLKEPENLTLFSWNQSDEMPNTTGNERVEPTTEIDAENYAHNINNDDILNDNLTNSGDETYGKTQRYARETPSDWDKERHAAMLHTGLWGAMCGVHLNLRSIYILGGRVVSDQLVIGLCGLHVLDDGKSLNKRQKAGFYRKYKDNCDCQIQYCTGDRCSPDTPDQCSVNSKLSFTDFMNCANRYSMCKRQNGKCQWTKNYKQVLCENEALRRRYFRI</sequence>
<feature type="signal peptide" evidence="5">
    <location>
        <begin position="1"/>
        <end position="25"/>
    </location>
</feature>
<dbReference type="Proteomes" id="UP001208570">
    <property type="component" value="Unassembled WGS sequence"/>
</dbReference>
<dbReference type="InterPro" id="IPR001820">
    <property type="entry name" value="TIMP"/>
</dbReference>
<feature type="disulfide bond" evidence="4">
    <location>
        <begin position="39"/>
        <end position="215"/>
    </location>
</feature>
<evidence type="ECO:0000256" key="4">
    <source>
        <dbReference type="PIRSR" id="PIRSR601820-3"/>
    </source>
</evidence>
<gene>
    <name evidence="6" type="ORF">LSH36_181g02011</name>
</gene>
<dbReference type="Pfam" id="PF00965">
    <property type="entry name" value="TIMP"/>
    <property type="match status" value="2"/>
</dbReference>
<feature type="disulfide bond" evidence="4">
    <location>
        <begin position="222"/>
        <end position="227"/>
    </location>
</feature>
<dbReference type="InterPro" id="IPR027465">
    <property type="entry name" value="TIMP_C"/>
</dbReference>
<organism evidence="6 7">
    <name type="scientific">Paralvinella palmiformis</name>
    <dbReference type="NCBI Taxonomy" id="53620"/>
    <lineage>
        <taxon>Eukaryota</taxon>
        <taxon>Metazoa</taxon>
        <taxon>Spiralia</taxon>
        <taxon>Lophotrochozoa</taxon>
        <taxon>Annelida</taxon>
        <taxon>Polychaeta</taxon>
        <taxon>Sedentaria</taxon>
        <taxon>Canalipalpata</taxon>
        <taxon>Terebellida</taxon>
        <taxon>Terebelliformia</taxon>
        <taxon>Alvinellidae</taxon>
        <taxon>Paralvinella</taxon>
    </lineage>
</organism>
<dbReference type="EMBL" id="JAODUP010000181">
    <property type="protein sequence ID" value="KAK2157927.1"/>
    <property type="molecule type" value="Genomic_DNA"/>
</dbReference>
<dbReference type="GO" id="GO:0051045">
    <property type="term" value="P:negative regulation of membrane protein ectodomain proteolysis"/>
    <property type="evidence" value="ECO:0007669"/>
    <property type="project" value="TreeGrafter"/>
</dbReference>
<dbReference type="InterPro" id="IPR008993">
    <property type="entry name" value="TIMP-like_OB-fold"/>
</dbReference>
<feature type="disulfide bond" evidence="4">
    <location>
        <begin position="26"/>
        <end position="162"/>
    </location>
</feature>
<reference evidence="6" key="1">
    <citation type="journal article" date="2023" name="Mol. Biol. Evol.">
        <title>Third-Generation Sequencing Reveals the Adaptive Role of the Epigenome in Three Deep-Sea Polychaetes.</title>
        <authorList>
            <person name="Perez M."/>
            <person name="Aroh O."/>
            <person name="Sun Y."/>
            <person name="Lan Y."/>
            <person name="Juniper S.K."/>
            <person name="Young C.R."/>
            <person name="Angers B."/>
            <person name="Qian P.Y."/>
        </authorList>
    </citation>
    <scope>NUCLEOTIDE SEQUENCE</scope>
    <source>
        <strain evidence="6">P08H-3</strain>
    </source>
</reference>
<dbReference type="PANTHER" id="PTHR11844:SF25">
    <property type="entry name" value="NTR DOMAIN-CONTAINING PROTEIN"/>
    <property type="match status" value="1"/>
</dbReference>
<evidence type="ECO:0000256" key="3">
    <source>
        <dbReference type="PIRSR" id="PIRSR601820-1"/>
    </source>
</evidence>
<dbReference type="PANTHER" id="PTHR11844">
    <property type="entry name" value="METALLOPROTEASE INHIBITOR"/>
    <property type="match status" value="1"/>
</dbReference>
<dbReference type="SUPFAM" id="SSF50242">
    <property type="entry name" value="TIMP-like"/>
    <property type="match status" value="2"/>
</dbReference>
<keyword evidence="7" id="KW-1185">Reference proteome</keyword>
<feature type="chain" id="PRO_5042084666" evidence="5">
    <location>
        <begin position="26"/>
        <end position="286"/>
    </location>
</feature>
<evidence type="ECO:0000313" key="7">
    <source>
        <dbReference type="Proteomes" id="UP001208570"/>
    </source>
</evidence>